<proteinExistence type="predicted"/>
<comment type="caution">
    <text evidence="1">The sequence shown here is derived from an EMBL/GenBank/DDBJ whole genome shotgun (WGS) entry which is preliminary data.</text>
</comment>
<dbReference type="Proteomes" id="UP000299102">
    <property type="component" value="Unassembled WGS sequence"/>
</dbReference>
<evidence type="ECO:0000313" key="2">
    <source>
        <dbReference type="Proteomes" id="UP000299102"/>
    </source>
</evidence>
<dbReference type="AlphaFoldDB" id="A0A4C1WB35"/>
<organism evidence="1 2">
    <name type="scientific">Eumeta variegata</name>
    <name type="common">Bagworm moth</name>
    <name type="synonym">Eumeta japonica</name>
    <dbReference type="NCBI Taxonomy" id="151549"/>
    <lineage>
        <taxon>Eukaryota</taxon>
        <taxon>Metazoa</taxon>
        <taxon>Ecdysozoa</taxon>
        <taxon>Arthropoda</taxon>
        <taxon>Hexapoda</taxon>
        <taxon>Insecta</taxon>
        <taxon>Pterygota</taxon>
        <taxon>Neoptera</taxon>
        <taxon>Endopterygota</taxon>
        <taxon>Lepidoptera</taxon>
        <taxon>Glossata</taxon>
        <taxon>Ditrysia</taxon>
        <taxon>Tineoidea</taxon>
        <taxon>Psychidae</taxon>
        <taxon>Oiketicinae</taxon>
        <taxon>Eumeta</taxon>
    </lineage>
</organism>
<sequence>MLSVLKPGYHNGLPRTLRRVFQGTNERTSHQRLDLDDYRRPWIPLRSHQRVAGFLGRNTVSDGEKEWITEIQR</sequence>
<reference evidence="1 2" key="1">
    <citation type="journal article" date="2019" name="Commun. Biol.">
        <title>The bagworm genome reveals a unique fibroin gene that provides high tensile strength.</title>
        <authorList>
            <person name="Kono N."/>
            <person name="Nakamura H."/>
            <person name="Ohtoshi R."/>
            <person name="Tomita M."/>
            <person name="Numata K."/>
            <person name="Arakawa K."/>
        </authorList>
    </citation>
    <scope>NUCLEOTIDE SEQUENCE [LARGE SCALE GENOMIC DNA]</scope>
</reference>
<protein>
    <submittedName>
        <fullName evidence="1">Uncharacterized protein</fullName>
    </submittedName>
</protein>
<name>A0A4C1WB35_EUMVA</name>
<gene>
    <name evidence="1" type="ORF">EVAR_38955_1</name>
</gene>
<dbReference type="EMBL" id="BGZK01000500">
    <property type="protein sequence ID" value="GBP47354.1"/>
    <property type="molecule type" value="Genomic_DNA"/>
</dbReference>
<keyword evidence="2" id="KW-1185">Reference proteome</keyword>
<evidence type="ECO:0000313" key="1">
    <source>
        <dbReference type="EMBL" id="GBP47354.1"/>
    </source>
</evidence>
<accession>A0A4C1WB35</accession>